<evidence type="ECO:0000313" key="1">
    <source>
        <dbReference type="EnsemblPlants" id="TuG1812G0300004864.01.T01"/>
    </source>
</evidence>
<dbReference type="SUPFAM" id="SSF48403">
    <property type="entry name" value="Ankyrin repeat"/>
    <property type="match status" value="1"/>
</dbReference>
<protein>
    <submittedName>
        <fullName evidence="1">Uncharacterized protein</fullName>
    </submittedName>
</protein>
<dbReference type="Gramene" id="TuG1812G0300004864.01.T01">
    <property type="protein sequence ID" value="TuG1812G0300004864.01.T01"/>
    <property type="gene ID" value="TuG1812G0300004864.01"/>
</dbReference>
<dbReference type="AlphaFoldDB" id="A0A8R7U222"/>
<dbReference type="Pfam" id="PF00023">
    <property type="entry name" value="Ank"/>
    <property type="match status" value="1"/>
</dbReference>
<name>A0A8R7U222_TRIUA</name>
<reference evidence="2" key="1">
    <citation type="journal article" date="2013" name="Nature">
        <title>Draft genome of the wheat A-genome progenitor Triticum urartu.</title>
        <authorList>
            <person name="Ling H.Q."/>
            <person name="Zhao S."/>
            <person name="Liu D."/>
            <person name="Wang J."/>
            <person name="Sun H."/>
            <person name="Zhang C."/>
            <person name="Fan H."/>
            <person name="Li D."/>
            <person name="Dong L."/>
            <person name="Tao Y."/>
            <person name="Gao C."/>
            <person name="Wu H."/>
            <person name="Li Y."/>
            <person name="Cui Y."/>
            <person name="Guo X."/>
            <person name="Zheng S."/>
            <person name="Wang B."/>
            <person name="Yu K."/>
            <person name="Liang Q."/>
            <person name="Yang W."/>
            <person name="Lou X."/>
            <person name="Chen J."/>
            <person name="Feng M."/>
            <person name="Jian J."/>
            <person name="Zhang X."/>
            <person name="Luo G."/>
            <person name="Jiang Y."/>
            <person name="Liu J."/>
            <person name="Wang Z."/>
            <person name="Sha Y."/>
            <person name="Zhang B."/>
            <person name="Wu H."/>
            <person name="Tang D."/>
            <person name="Shen Q."/>
            <person name="Xue P."/>
            <person name="Zou S."/>
            <person name="Wang X."/>
            <person name="Liu X."/>
            <person name="Wang F."/>
            <person name="Yang Y."/>
            <person name="An X."/>
            <person name="Dong Z."/>
            <person name="Zhang K."/>
            <person name="Zhang X."/>
            <person name="Luo M.C."/>
            <person name="Dvorak J."/>
            <person name="Tong Y."/>
            <person name="Wang J."/>
            <person name="Yang H."/>
            <person name="Li Z."/>
            <person name="Wang D."/>
            <person name="Zhang A."/>
            <person name="Wang J."/>
        </authorList>
    </citation>
    <scope>NUCLEOTIDE SEQUENCE</scope>
    <source>
        <strain evidence="2">cv. G1812</strain>
    </source>
</reference>
<reference evidence="1" key="2">
    <citation type="submission" date="2018-03" db="EMBL/GenBank/DDBJ databases">
        <title>The Triticum urartu genome reveals the dynamic nature of wheat genome evolution.</title>
        <authorList>
            <person name="Ling H."/>
            <person name="Ma B."/>
            <person name="Shi X."/>
            <person name="Liu H."/>
            <person name="Dong L."/>
            <person name="Sun H."/>
            <person name="Cao Y."/>
            <person name="Gao Q."/>
            <person name="Zheng S."/>
            <person name="Li Y."/>
            <person name="Yu Y."/>
            <person name="Du H."/>
            <person name="Qi M."/>
            <person name="Li Y."/>
            <person name="Yu H."/>
            <person name="Cui Y."/>
            <person name="Wang N."/>
            <person name="Chen C."/>
            <person name="Wu H."/>
            <person name="Zhao Y."/>
            <person name="Zhang J."/>
            <person name="Li Y."/>
            <person name="Zhou W."/>
            <person name="Zhang B."/>
            <person name="Hu W."/>
            <person name="Eijk M."/>
            <person name="Tang J."/>
            <person name="Witsenboer H."/>
            <person name="Zhao S."/>
            <person name="Li Z."/>
            <person name="Zhang A."/>
            <person name="Wang D."/>
            <person name="Liang C."/>
        </authorList>
    </citation>
    <scope>NUCLEOTIDE SEQUENCE [LARGE SCALE GENOMIC DNA]</scope>
    <source>
        <strain evidence="1">cv. G1812</strain>
    </source>
</reference>
<dbReference type="Gene3D" id="1.25.40.20">
    <property type="entry name" value="Ankyrin repeat-containing domain"/>
    <property type="match status" value="1"/>
</dbReference>
<reference evidence="1" key="3">
    <citation type="submission" date="2022-06" db="UniProtKB">
        <authorList>
            <consortium name="EnsemblPlants"/>
        </authorList>
    </citation>
    <scope>IDENTIFICATION</scope>
</reference>
<sequence>MEALLAAASAGDLESLENAVAGLDDEAKRAAAAARDFEKRTALHLAAAEGHTGVCAYLVQTLGAYVNPGTSMVKLHSTDLSKMVMLEQPIGCLPMEQTRVLNLCLESQPFTRPQLGEI</sequence>
<dbReference type="Proteomes" id="UP000015106">
    <property type="component" value="Chromosome 3"/>
</dbReference>
<dbReference type="InterPro" id="IPR036770">
    <property type="entry name" value="Ankyrin_rpt-contain_sf"/>
</dbReference>
<keyword evidence="2" id="KW-1185">Reference proteome</keyword>
<organism evidence="1 2">
    <name type="scientific">Triticum urartu</name>
    <name type="common">Red wild einkorn</name>
    <name type="synonym">Crithodium urartu</name>
    <dbReference type="NCBI Taxonomy" id="4572"/>
    <lineage>
        <taxon>Eukaryota</taxon>
        <taxon>Viridiplantae</taxon>
        <taxon>Streptophyta</taxon>
        <taxon>Embryophyta</taxon>
        <taxon>Tracheophyta</taxon>
        <taxon>Spermatophyta</taxon>
        <taxon>Magnoliopsida</taxon>
        <taxon>Liliopsida</taxon>
        <taxon>Poales</taxon>
        <taxon>Poaceae</taxon>
        <taxon>BOP clade</taxon>
        <taxon>Pooideae</taxon>
        <taxon>Triticodae</taxon>
        <taxon>Triticeae</taxon>
        <taxon>Triticinae</taxon>
        <taxon>Triticum</taxon>
    </lineage>
</organism>
<proteinExistence type="predicted"/>
<dbReference type="EnsemblPlants" id="TuG1812G0300004864.01.T01">
    <property type="protein sequence ID" value="TuG1812G0300004864.01.T01"/>
    <property type="gene ID" value="TuG1812G0300004864.01"/>
</dbReference>
<evidence type="ECO:0000313" key="2">
    <source>
        <dbReference type="Proteomes" id="UP000015106"/>
    </source>
</evidence>
<accession>A0A8R7U222</accession>
<dbReference type="InterPro" id="IPR002110">
    <property type="entry name" value="Ankyrin_rpt"/>
</dbReference>